<name>A0A0T5ZWQ5_UNCKA</name>
<keyword evidence="1" id="KW-1133">Transmembrane helix</keyword>
<reference evidence="2 3" key="1">
    <citation type="submission" date="2015-05" db="EMBL/GenBank/DDBJ databases">
        <title>Critical biogeochemical functions in the subsurface are associated with bacteria from new phyla and little studied lineages.</title>
        <authorList>
            <person name="Hug L.A."/>
            <person name="Thomas B.C."/>
            <person name="Sharon I."/>
            <person name="Brown C.T."/>
            <person name="Sharma R."/>
            <person name="Hettich R.L."/>
            <person name="Wilkins M.J."/>
            <person name="Williams K.H."/>
            <person name="Singh A."/>
            <person name="Banfield J.F."/>
        </authorList>
    </citation>
    <scope>NUCLEOTIDE SEQUENCE [LARGE SCALE GENOMIC DNA]</scope>
    <source>
        <strain evidence="2">CSP1-7</strain>
    </source>
</reference>
<dbReference type="STRING" id="1576480.XU08_C0006G0020"/>
<gene>
    <name evidence="2" type="ORF">XU08_C0006G0020</name>
</gene>
<keyword evidence="1" id="KW-0812">Transmembrane</keyword>
<sequence>MEQMALFVVVAVLAILVILVLLFGRDNPSKDIYESIPELRKIAALYQNSGLGTEAQIFLYHWQEIQRNIRRMRGERREKFLANLYYTRVQPMLEAHKRFQQQTRRNKK</sequence>
<dbReference type="Proteomes" id="UP000051297">
    <property type="component" value="Unassembled WGS sequence"/>
</dbReference>
<protein>
    <submittedName>
        <fullName evidence="2">Uncharacterized protein</fullName>
    </submittedName>
</protein>
<evidence type="ECO:0000256" key="1">
    <source>
        <dbReference type="SAM" id="Phobius"/>
    </source>
</evidence>
<dbReference type="EMBL" id="LDXK01000006">
    <property type="protein sequence ID" value="KRT67233.1"/>
    <property type="molecule type" value="Genomic_DNA"/>
</dbReference>
<organism evidence="2 3">
    <name type="scientific">candidate division WWE3 bacterium CSP1-7</name>
    <dbReference type="NCBI Taxonomy" id="1576480"/>
    <lineage>
        <taxon>Bacteria</taxon>
        <taxon>Katanobacteria</taxon>
    </lineage>
</organism>
<dbReference type="AlphaFoldDB" id="A0A0T5ZWQ5"/>
<accession>A0A0T5ZWQ5</accession>
<feature type="transmembrane region" description="Helical" evidence="1">
    <location>
        <begin position="6"/>
        <end position="24"/>
    </location>
</feature>
<evidence type="ECO:0000313" key="2">
    <source>
        <dbReference type="EMBL" id="KRT67233.1"/>
    </source>
</evidence>
<keyword evidence="1" id="KW-0472">Membrane</keyword>
<evidence type="ECO:0000313" key="3">
    <source>
        <dbReference type="Proteomes" id="UP000051297"/>
    </source>
</evidence>
<comment type="caution">
    <text evidence="2">The sequence shown here is derived from an EMBL/GenBank/DDBJ whole genome shotgun (WGS) entry which is preliminary data.</text>
</comment>
<proteinExistence type="predicted"/>